<evidence type="ECO:0000313" key="1">
    <source>
        <dbReference type="EMBL" id="MDY0405576.1"/>
    </source>
</evidence>
<proteinExistence type="predicted"/>
<dbReference type="EMBL" id="JAROCA020000001">
    <property type="protein sequence ID" value="MDY0405576.1"/>
    <property type="molecule type" value="Genomic_DNA"/>
</dbReference>
<organism evidence="1 2">
    <name type="scientific">Tigheibacillus jepli</name>
    <dbReference type="NCBI Taxonomy" id="3035914"/>
    <lineage>
        <taxon>Bacteria</taxon>
        <taxon>Bacillati</taxon>
        <taxon>Bacillota</taxon>
        <taxon>Bacilli</taxon>
        <taxon>Bacillales</taxon>
        <taxon>Bacillaceae</taxon>
        <taxon>Tigheibacillus</taxon>
    </lineage>
</organism>
<sequence>MESQKASPTVTYFPPAKSTHFTTAYTKIDAFASDKGNKLGWSIKSTTDTPAYLRQDISFLFANGELRGVHSAWKQNSKTLQYQLDLPVFEDTFWQSISLHHAEIHDDEAPITGKQITTSAKRYVYFDSEGIQSFQTAESKFEKAKKKELDYITKDHIHKSWTKLTAHYRINPDDYIILELMDLQKYDKQPLPGLTMDETKEIIGKLWEGIYKNYLIPATAYKQNTLSSPMPCILINMQQKKILVLFEFNGEKHKLIQEFS</sequence>
<keyword evidence="2" id="KW-1185">Reference proteome</keyword>
<gene>
    <name evidence="1" type="ORF">P5G51_009370</name>
</gene>
<reference evidence="1 2" key="1">
    <citation type="submission" date="2023-10" db="EMBL/GenBank/DDBJ databases">
        <title>179-bfca-hs.</title>
        <authorList>
            <person name="Miliotis G."/>
            <person name="Sengupta P."/>
            <person name="Hameed A."/>
            <person name="Chuvochina M."/>
            <person name="Mcdonagh F."/>
            <person name="Simpson A.C."/>
            <person name="Singh N.K."/>
            <person name="Rekha P.D."/>
            <person name="Raman K."/>
            <person name="Hugenholtz P."/>
            <person name="Venkateswaran K."/>
        </authorList>
    </citation>
    <scope>NUCLEOTIDE SEQUENCE [LARGE SCALE GENOMIC DNA]</scope>
    <source>
        <strain evidence="1 2">179-BFC-A-HS</strain>
    </source>
</reference>
<protein>
    <submittedName>
        <fullName evidence="1">Uncharacterized protein</fullName>
    </submittedName>
</protein>
<dbReference type="Proteomes" id="UP001228376">
    <property type="component" value="Unassembled WGS sequence"/>
</dbReference>
<evidence type="ECO:0000313" key="2">
    <source>
        <dbReference type="Proteomes" id="UP001228376"/>
    </source>
</evidence>
<accession>A0ABU5CGX3</accession>
<comment type="caution">
    <text evidence="1">The sequence shown here is derived from an EMBL/GenBank/DDBJ whole genome shotgun (WGS) entry which is preliminary data.</text>
</comment>
<name>A0ABU5CGX3_9BACI</name>
<dbReference type="RefSeq" id="WP_306068066.1">
    <property type="nucleotide sequence ID" value="NZ_JAROCA020000001.1"/>
</dbReference>